<reference evidence="1 2" key="4">
    <citation type="journal article" date="2011" name="BMC Genomics">
        <title>RNA-Seq improves annotation of protein-coding genes in the cucumber genome.</title>
        <authorList>
            <person name="Li Z."/>
            <person name="Zhang Z."/>
            <person name="Yan P."/>
            <person name="Huang S."/>
            <person name="Fei Z."/>
            <person name="Lin K."/>
        </authorList>
    </citation>
    <scope>NUCLEOTIDE SEQUENCE [LARGE SCALE GENOMIC DNA]</scope>
    <source>
        <strain evidence="2">cv. 9930</strain>
    </source>
</reference>
<name>A0A0A0K712_CUCSA</name>
<keyword evidence="2" id="KW-1185">Reference proteome</keyword>
<reference evidence="1 2" key="2">
    <citation type="journal article" date="2009" name="PLoS ONE">
        <title>An integrated genetic and cytogenetic map of the cucumber genome.</title>
        <authorList>
            <person name="Ren Y."/>
            <person name="Zhang Z."/>
            <person name="Liu J."/>
            <person name="Staub J.E."/>
            <person name="Han Y."/>
            <person name="Cheng Z."/>
            <person name="Li X."/>
            <person name="Lu J."/>
            <person name="Miao H."/>
            <person name="Kang H."/>
            <person name="Xie B."/>
            <person name="Gu X."/>
            <person name="Wang X."/>
            <person name="Du Y."/>
            <person name="Jin W."/>
            <person name="Huang S."/>
        </authorList>
    </citation>
    <scope>NUCLEOTIDE SEQUENCE [LARGE SCALE GENOMIC DNA]</scope>
    <source>
        <strain evidence="2">cv. 9930</strain>
    </source>
</reference>
<organism evidence="1 2">
    <name type="scientific">Cucumis sativus</name>
    <name type="common">Cucumber</name>
    <dbReference type="NCBI Taxonomy" id="3659"/>
    <lineage>
        <taxon>Eukaryota</taxon>
        <taxon>Viridiplantae</taxon>
        <taxon>Streptophyta</taxon>
        <taxon>Embryophyta</taxon>
        <taxon>Tracheophyta</taxon>
        <taxon>Spermatophyta</taxon>
        <taxon>Magnoliopsida</taxon>
        <taxon>eudicotyledons</taxon>
        <taxon>Gunneridae</taxon>
        <taxon>Pentapetalae</taxon>
        <taxon>rosids</taxon>
        <taxon>fabids</taxon>
        <taxon>Cucurbitales</taxon>
        <taxon>Cucurbitaceae</taxon>
        <taxon>Benincaseae</taxon>
        <taxon>Cucumis</taxon>
    </lineage>
</organism>
<reference evidence="1 2" key="3">
    <citation type="journal article" date="2010" name="BMC Genomics">
        <title>Transcriptome sequencing and comparative analysis of cucumber flowers with different sex types.</title>
        <authorList>
            <person name="Guo S."/>
            <person name="Zheng Y."/>
            <person name="Joung J.G."/>
            <person name="Liu S."/>
            <person name="Zhang Z."/>
            <person name="Crasta O.R."/>
            <person name="Sobral B.W."/>
            <person name="Xu Y."/>
            <person name="Huang S."/>
            <person name="Fei Z."/>
        </authorList>
    </citation>
    <scope>NUCLEOTIDE SEQUENCE [LARGE SCALE GENOMIC DNA]</scope>
    <source>
        <strain evidence="2">cv. 9930</strain>
    </source>
</reference>
<dbReference type="EMBL" id="CM002928">
    <property type="protein sequence ID" value="KGN45288.1"/>
    <property type="molecule type" value="Genomic_DNA"/>
</dbReference>
<evidence type="ECO:0000313" key="2">
    <source>
        <dbReference type="Proteomes" id="UP000029981"/>
    </source>
</evidence>
<reference evidence="1 2" key="1">
    <citation type="journal article" date="2009" name="Nat. Genet.">
        <title>The genome of the cucumber, Cucumis sativus L.</title>
        <authorList>
            <person name="Huang S."/>
            <person name="Li R."/>
            <person name="Zhang Z."/>
            <person name="Li L."/>
            <person name="Gu X."/>
            <person name="Fan W."/>
            <person name="Lucas W.J."/>
            <person name="Wang X."/>
            <person name="Xie B."/>
            <person name="Ni P."/>
            <person name="Ren Y."/>
            <person name="Zhu H."/>
            <person name="Li J."/>
            <person name="Lin K."/>
            <person name="Jin W."/>
            <person name="Fei Z."/>
            <person name="Li G."/>
            <person name="Staub J."/>
            <person name="Kilian A."/>
            <person name="van der Vossen E.A."/>
            <person name="Wu Y."/>
            <person name="Guo J."/>
            <person name="He J."/>
            <person name="Jia Z."/>
            <person name="Ren Y."/>
            <person name="Tian G."/>
            <person name="Lu Y."/>
            <person name="Ruan J."/>
            <person name="Qian W."/>
            <person name="Wang M."/>
            <person name="Huang Q."/>
            <person name="Li B."/>
            <person name="Xuan Z."/>
            <person name="Cao J."/>
            <person name="Asan"/>
            <person name="Wu Z."/>
            <person name="Zhang J."/>
            <person name="Cai Q."/>
            <person name="Bai Y."/>
            <person name="Zhao B."/>
            <person name="Han Y."/>
            <person name="Li Y."/>
            <person name="Li X."/>
            <person name="Wang S."/>
            <person name="Shi Q."/>
            <person name="Liu S."/>
            <person name="Cho W.K."/>
            <person name="Kim J.Y."/>
            <person name="Xu Y."/>
            <person name="Heller-Uszynska K."/>
            <person name="Miao H."/>
            <person name="Cheng Z."/>
            <person name="Zhang S."/>
            <person name="Wu J."/>
            <person name="Yang Y."/>
            <person name="Kang H."/>
            <person name="Li M."/>
            <person name="Liang H."/>
            <person name="Ren X."/>
            <person name="Shi Z."/>
            <person name="Wen M."/>
            <person name="Jian M."/>
            <person name="Yang H."/>
            <person name="Zhang G."/>
            <person name="Yang Z."/>
            <person name="Chen R."/>
            <person name="Liu S."/>
            <person name="Li J."/>
            <person name="Ma L."/>
            <person name="Liu H."/>
            <person name="Zhou Y."/>
            <person name="Zhao J."/>
            <person name="Fang X."/>
            <person name="Li G."/>
            <person name="Fang L."/>
            <person name="Li Y."/>
            <person name="Liu D."/>
            <person name="Zheng H."/>
            <person name="Zhang Y."/>
            <person name="Qin N."/>
            <person name="Li Z."/>
            <person name="Yang G."/>
            <person name="Yang S."/>
            <person name="Bolund L."/>
            <person name="Kristiansen K."/>
            <person name="Zheng H."/>
            <person name="Li S."/>
            <person name="Zhang X."/>
            <person name="Yang H."/>
            <person name="Wang J."/>
            <person name="Sun R."/>
            <person name="Zhang B."/>
            <person name="Jiang S."/>
            <person name="Wang J."/>
            <person name="Du Y."/>
            <person name="Li S."/>
        </authorList>
    </citation>
    <scope>NUCLEOTIDE SEQUENCE [LARGE SCALE GENOMIC DNA]</scope>
    <source>
        <strain evidence="2">cv. 9930</strain>
    </source>
</reference>
<gene>
    <name evidence="1" type="ORF">Csa_7G433185</name>
</gene>
<protein>
    <submittedName>
        <fullName evidence="1">Uncharacterized protein</fullName>
    </submittedName>
</protein>
<evidence type="ECO:0000313" key="1">
    <source>
        <dbReference type="EMBL" id="KGN45288.1"/>
    </source>
</evidence>
<dbReference type="AlphaFoldDB" id="A0A0A0K712"/>
<accession>A0A0A0K712</accession>
<dbReference type="Proteomes" id="UP000029981">
    <property type="component" value="Chromosome 7"/>
</dbReference>
<sequence length="91" mass="10225">MIVPNRYYNAKYTKIESCWKEITQTKSKPEIDGGEKESIGLKLQIESTYGKTSEHEVVEERSSAIRDSGALLSVNINLRDEVAGNRFGFVA</sequence>
<proteinExistence type="predicted"/>
<dbReference type="Gramene" id="KGN45288">
    <property type="protein sequence ID" value="KGN45288"/>
    <property type="gene ID" value="Csa_7G433185"/>
</dbReference>